<proteinExistence type="predicted"/>
<evidence type="ECO:0000313" key="1">
    <source>
        <dbReference type="EMBL" id="KAK8775855.1"/>
    </source>
</evidence>
<evidence type="ECO:0000313" key="2">
    <source>
        <dbReference type="Proteomes" id="UP001321473"/>
    </source>
</evidence>
<comment type="caution">
    <text evidence="1">The sequence shown here is derived from an EMBL/GenBank/DDBJ whole genome shotgun (WGS) entry which is preliminary data.</text>
</comment>
<accession>A0AAQ4EM51</accession>
<organism evidence="1 2">
    <name type="scientific">Amblyomma americanum</name>
    <name type="common">Lone star tick</name>
    <dbReference type="NCBI Taxonomy" id="6943"/>
    <lineage>
        <taxon>Eukaryota</taxon>
        <taxon>Metazoa</taxon>
        <taxon>Ecdysozoa</taxon>
        <taxon>Arthropoda</taxon>
        <taxon>Chelicerata</taxon>
        <taxon>Arachnida</taxon>
        <taxon>Acari</taxon>
        <taxon>Parasitiformes</taxon>
        <taxon>Ixodida</taxon>
        <taxon>Ixodoidea</taxon>
        <taxon>Ixodidae</taxon>
        <taxon>Amblyomminae</taxon>
        <taxon>Amblyomma</taxon>
    </lineage>
</organism>
<sequence length="103" mass="11802">MVTESRRSPSHRTKWRLLECFSGTMDKNVGTPKKQLRRPKKTFACGCHKKRVNSGRGGQRAKSKESINVLNYNLLFFLHVKSLYMNGAPFMLLQVAYLPCGVR</sequence>
<dbReference type="Proteomes" id="UP001321473">
    <property type="component" value="Unassembled WGS sequence"/>
</dbReference>
<dbReference type="AlphaFoldDB" id="A0AAQ4EM51"/>
<keyword evidence="2" id="KW-1185">Reference proteome</keyword>
<dbReference type="EMBL" id="JARKHS020013626">
    <property type="protein sequence ID" value="KAK8775855.1"/>
    <property type="molecule type" value="Genomic_DNA"/>
</dbReference>
<protein>
    <submittedName>
        <fullName evidence="1">Uncharacterized protein</fullName>
    </submittedName>
</protein>
<gene>
    <name evidence="1" type="ORF">V5799_030800</name>
</gene>
<name>A0AAQ4EM51_AMBAM</name>
<reference evidence="1 2" key="1">
    <citation type="journal article" date="2023" name="Arcadia Sci">
        <title>De novo assembly of a long-read Amblyomma americanum tick genome.</title>
        <authorList>
            <person name="Chou S."/>
            <person name="Poskanzer K.E."/>
            <person name="Rollins M."/>
            <person name="Thuy-Boun P.S."/>
        </authorList>
    </citation>
    <scope>NUCLEOTIDE SEQUENCE [LARGE SCALE GENOMIC DNA]</scope>
    <source>
        <strain evidence="1">F_SG_1</strain>
        <tissue evidence="1">Salivary glands</tissue>
    </source>
</reference>